<sequence length="683" mass="74031">MNFDDGLSGWLEANQRALLAEIAEVGVQLRRVAGPPEQTAQAAGVAPPAEFAAPLCEDIDPTCATGCTSSALDIACARLGLSSFERKIVILCAALELEPGFAALCALAQGDRARDYPTFALALAAFEDAHWSALAPSSPLRRWNLVEMHPGSSLTLAPLRINEAFLHELAGVCELDPRIDGCVSPLDAPASLVSSHAEVARQIAQVLAFDVSRALPAAALLTGNDRAGQQQVAAHAFAQLGFVTFEFDASVLAGTAEELEARARGWEREARLRNAALFVDAHGVVEPLARESLGRFLERFATPVAIGARHPLHFGRRPVHVFDVVRPLRVEQRELWSVALGAALTTSTLSDSSPSAMPRNPPEPALRVLLDRVTAQFDFDAVSIEKAAQRAQAEPGATPRERIWSAARAGGRNELATLAQRLERRTEWSELVLSDDQLNTLRDIAAHARHRCTVHDEWGVGIHDERGLGLAALFHGPSGTGKTMAAEVLGTAMELDVFRVDLSQLVSKYIGETEKNLCRVFDAAQASGAILLFDECDAIFGRRGEVEHGQDRYANLEVSYLLQRMEAYRGISILTTNMRKAIDPAFMRRLRFVVSFPFPDYAQRMLIWAQLFGPGVPVDGVDFTQLARLNVAGGSIRNIVTYAAFLAADAAQAVSMHHLRQAALAECAKLERTPSEVEIGGWA</sequence>
<keyword evidence="1" id="KW-0547">Nucleotide-binding</keyword>
<protein>
    <submittedName>
        <fullName evidence="1">ATP-binding protein</fullName>
    </submittedName>
</protein>
<accession>A0ACC6U8J0</accession>
<organism evidence="1 2">
    <name type="scientific">Paraburkholderia phymatum</name>
    <dbReference type="NCBI Taxonomy" id="148447"/>
    <lineage>
        <taxon>Bacteria</taxon>
        <taxon>Pseudomonadati</taxon>
        <taxon>Pseudomonadota</taxon>
        <taxon>Betaproteobacteria</taxon>
        <taxon>Burkholderiales</taxon>
        <taxon>Burkholderiaceae</taxon>
        <taxon>Paraburkholderia</taxon>
    </lineage>
</organism>
<keyword evidence="2" id="KW-1185">Reference proteome</keyword>
<proteinExistence type="predicted"/>
<dbReference type="Proteomes" id="UP001558850">
    <property type="component" value="Unassembled WGS sequence"/>
</dbReference>
<evidence type="ECO:0000313" key="2">
    <source>
        <dbReference type="Proteomes" id="UP001558850"/>
    </source>
</evidence>
<dbReference type="EMBL" id="JBFRCH010000024">
    <property type="protein sequence ID" value="MEX3935884.1"/>
    <property type="molecule type" value="Genomic_DNA"/>
</dbReference>
<name>A0ACC6U8J0_9BURK</name>
<reference evidence="1" key="1">
    <citation type="submission" date="2024-07" db="EMBL/GenBank/DDBJ databases">
        <title>A survey of Mimosa microsymbionts across Brazilian biomes reveals a high diversity of Paraburkholderia nodulating endemic species, but also that Cupriavidus is common as a symbiont of widespread species.</title>
        <authorList>
            <person name="Rouws L."/>
            <person name="Barauna A."/>
            <person name="Beukes C."/>
            <person name="Rouws J.R.C."/>
            <person name="De Faria S.M."/>
            <person name="Gross E."/>
            <person name="Bueno Dos Reis Junior F."/>
            <person name="Simon M.F."/>
            <person name="Maluk M."/>
            <person name="Odee D.W."/>
            <person name="Kenicer G."/>
            <person name="Young J.P.W."/>
            <person name="Reis V.M."/>
            <person name="Zilli J."/>
            <person name="James E.K."/>
        </authorList>
    </citation>
    <scope>NUCLEOTIDE SEQUENCE</scope>
    <source>
        <strain evidence="1">EG181B</strain>
    </source>
</reference>
<comment type="caution">
    <text evidence="1">The sequence shown here is derived from an EMBL/GenBank/DDBJ whole genome shotgun (WGS) entry which is preliminary data.</text>
</comment>
<gene>
    <name evidence="1" type="ORF">AB4Y32_29520</name>
</gene>
<keyword evidence="1" id="KW-0067">ATP-binding</keyword>
<evidence type="ECO:0000313" key="1">
    <source>
        <dbReference type="EMBL" id="MEX3935884.1"/>
    </source>
</evidence>